<evidence type="ECO:0000313" key="3">
    <source>
        <dbReference type="Proteomes" id="UP000644010"/>
    </source>
</evidence>
<gene>
    <name evidence="2" type="ORF">H8S77_25925</name>
</gene>
<dbReference type="EMBL" id="JACOOI010000051">
    <property type="protein sequence ID" value="MBC5646310.1"/>
    <property type="molecule type" value="Genomic_DNA"/>
</dbReference>
<organism evidence="2 3">
    <name type="scientific">Parabacteroides segnis</name>
    <dbReference type="NCBI Taxonomy" id="2763058"/>
    <lineage>
        <taxon>Bacteria</taxon>
        <taxon>Pseudomonadati</taxon>
        <taxon>Bacteroidota</taxon>
        <taxon>Bacteroidia</taxon>
        <taxon>Bacteroidales</taxon>
        <taxon>Tannerellaceae</taxon>
        <taxon>Parabacteroides</taxon>
    </lineage>
</organism>
<dbReference type="Proteomes" id="UP000644010">
    <property type="component" value="Unassembled WGS sequence"/>
</dbReference>
<reference evidence="2 3" key="1">
    <citation type="submission" date="2020-08" db="EMBL/GenBank/DDBJ databases">
        <title>Genome public.</title>
        <authorList>
            <person name="Liu C."/>
            <person name="Sun Q."/>
        </authorList>
    </citation>
    <scope>NUCLEOTIDE SEQUENCE [LARGE SCALE GENOMIC DNA]</scope>
    <source>
        <strain evidence="2 3">BX2</strain>
    </source>
</reference>
<dbReference type="RefSeq" id="WP_186961798.1">
    <property type="nucleotide sequence ID" value="NZ_JACOOI010000051.1"/>
</dbReference>
<keyword evidence="3" id="KW-1185">Reference proteome</keyword>
<name>A0ABR7E975_9BACT</name>
<dbReference type="NCBIfam" id="TIGR04183">
    <property type="entry name" value="Por_Secre_tail"/>
    <property type="match status" value="1"/>
</dbReference>
<dbReference type="Pfam" id="PF18962">
    <property type="entry name" value="Por_Secre_tail"/>
    <property type="match status" value="1"/>
</dbReference>
<feature type="domain" description="Secretion system C-terminal sorting" evidence="1">
    <location>
        <begin position="849"/>
        <end position="926"/>
    </location>
</feature>
<evidence type="ECO:0000259" key="1">
    <source>
        <dbReference type="Pfam" id="PF18962"/>
    </source>
</evidence>
<accession>A0ABR7E975</accession>
<proteinExistence type="predicted"/>
<sequence>MKRTIFIYVFLMHCFIVISQEMNNVRYSSINPALVVYTSSDVYINQPTKYMGGSHIISPSPIIHPWEEHLENGMPNVVVDNEGNTSIYISSFIGYRREGGSKVGAMVYVNKSSNLNLWSRPDAGLYWYKDAGTTPDEKIVSSKVPGSIATNIVAVDIESVGLLEENINGKSIMNWVYLPQRQSKGDLLAAYQMDKSFNNQGVLQGFAKMKQDRLIKESLLRFRYINGGTHLNLYKKDGKYYVNARLNTKRSELKQGEIPPFKPWDPRKRFRRELIAEIGGQIKTSNLEYEVALDMSNLLWEPYSLQSFQLPGFENDIQWGIVTMYGTDYNPTVEMIQRTELAFSVDGKHWKYVKPGEPFLDNGTNPQSDDFGCINMGKPIMGTKFFNDPKKLLYFYASSNIRHIITRQTGISLATGDFGKLAGLKSKQVKYFLSVNPKSNPIVNTTDMITMIPSKVFQLGKVHYPYVLADITQDPRGKKITDLNSYVQISFYAYDAGAIAGKGKKLISVLGSSEQGTQKPSSEYECVPVYEGDKDMTDKERVLEYIRNYSKMHPTEIIDFNTMPAIPVIIETVIKDATFYGIEFKNATQTKDMAIDLTNSSNINKQNLWEYKPDIPVAGICQSYDFSNSENIPNLSTPVDLRKGAFALRVNPSASNVDQIIMKMAGDDYNYITVSFLKNGSFQFLIMKDSLPYNKLEIAPPSGKTFVGKSIQLTIEGTPQRFRKYLKSNKEDAAVMRVKVEELNFEKIVDEPYIWNWNHNPGEITSGDSTVARTAGYVPFTSFIAGMNTLYIGGTRSCENSFKGTIEQIEISDGLPTGNSDFWHSSSLRISSITETANIMSEENQSIFVYPNPVSKNERLHIQNKSALDGVASILIYDMTGRLKTSIKRKFFNNGVVDCDISNLSNGFHIVKIIFGNIEESKKILVIQ</sequence>
<comment type="caution">
    <text evidence="2">The sequence shown here is derived from an EMBL/GenBank/DDBJ whole genome shotgun (WGS) entry which is preliminary data.</text>
</comment>
<evidence type="ECO:0000313" key="2">
    <source>
        <dbReference type="EMBL" id="MBC5646310.1"/>
    </source>
</evidence>
<protein>
    <submittedName>
        <fullName evidence="2">T9SS type A sorting domain-containing protein</fullName>
    </submittedName>
</protein>
<dbReference type="InterPro" id="IPR026444">
    <property type="entry name" value="Secre_tail"/>
</dbReference>